<protein>
    <recommendedName>
        <fullName evidence="3">Integrase</fullName>
    </recommendedName>
</protein>
<accession>A0ABW1GTW3</accession>
<proteinExistence type="predicted"/>
<organism evidence="1 2">
    <name type="scientific">Streptomyces pulveraceus</name>
    <dbReference type="NCBI Taxonomy" id="68258"/>
    <lineage>
        <taxon>Bacteria</taxon>
        <taxon>Bacillati</taxon>
        <taxon>Actinomycetota</taxon>
        <taxon>Actinomycetes</taxon>
        <taxon>Kitasatosporales</taxon>
        <taxon>Streptomycetaceae</taxon>
        <taxon>Streptomyces</taxon>
    </lineage>
</organism>
<sequence>MVTHRDARGRKRAYDFSTFSVPEPWQRSLAALFAVKCAPGGGWDSIESSEASWYVVRPFAEFLSELDDMPMDVDRLTAGHWTAWRLSLPPSTNGYTKYSTVAGLLRMDARLARPVREAMAQRFAWASGGEQAYRPEEFDQIRPAARRTFRAALLRIRENTARLAAWREDTFVPDSQEWLLGEALDVLARTGDVPVYEKRRTVRKRYRAALVGGGAEYTWKRLYLSRKEAVALAVLIVAELGLNATTVSEMPVPETLPGTVEAGVPVYRLRLEKRRRAGHRGQFESRNLTDSGADSCGRIISEALEATAAARRLLGRLDADIDRLLVWRQTTPHDGQGYPKAVRVGPFGFGVDETGGSAWARSVGLSGSPLRRLRKTVNVLHRREPGQNSQDTHDRVYVVGEPQAQQAAVPVFAEGALDAVEAARRTVFTACLADAPAAGDLETATVDCSDFEHSPFSPAGQGCAASFLLCTACPNARVTPAHHPRLAHLLRALDNLHGVVEPTVWEADWADARARLSDLRGRIGAPVWQSALDAVTDTDRVVIDHLLNGDFDS</sequence>
<dbReference type="EMBL" id="JBHSPU010000038">
    <property type="protein sequence ID" value="MFC5918239.1"/>
    <property type="molecule type" value="Genomic_DNA"/>
</dbReference>
<gene>
    <name evidence="1" type="ORF">ACFP1B_33125</name>
</gene>
<evidence type="ECO:0008006" key="3">
    <source>
        <dbReference type="Google" id="ProtNLM"/>
    </source>
</evidence>
<evidence type="ECO:0000313" key="1">
    <source>
        <dbReference type="EMBL" id="MFC5918239.1"/>
    </source>
</evidence>
<dbReference type="RefSeq" id="WP_344516578.1">
    <property type="nucleotide sequence ID" value="NZ_BAAATU010000040.1"/>
</dbReference>
<name>A0ABW1GTW3_9ACTN</name>
<comment type="caution">
    <text evidence="1">The sequence shown here is derived from an EMBL/GenBank/DDBJ whole genome shotgun (WGS) entry which is preliminary data.</text>
</comment>
<dbReference type="Proteomes" id="UP001596200">
    <property type="component" value="Unassembled WGS sequence"/>
</dbReference>
<evidence type="ECO:0000313" key="2">
    <source>
        <dbReference type="Proteomes" id="UP001596200"/>
    </source>
</evidence>
<reference evidence="2" key="1">
    <citation type="journal article" date="2019" name="Int. J. Syst. Evol. Microbiol.">
        <title>The Global Catalogue of Microorganisms (GCM) 10K type strain sequencing project: providing services to taxonomists for standard genome sequencing and annotation.</title>
        <authorList>
            <consortium name="The Broad Institute Genomics Platform"/>
            <consortium name="The Broad Institute Genome Sequencing Center for Infectious Disease"/>
            <person name="Wu L."/>
            <person name="Ma J."/>
        </authorList>
    </citation>
    <scope>NUCLEOTIDE SEQUENCE [LARGE SCALE GENOMIC DNA]</scope>
    <source>
        <strain evidence="2">JCM 4147</strain>
    </source>
</reference>
<keyword evidence="2" id="KW-1185">Reference proteome</keyword>